<gene>
    <name evidence="2" type="ORF">FJZ47_05980</name>
</gene>
<dbReference type="Gene3D" id="1.20.1300.10">
    <property type="entry name" value="Fumarate reductase/succinate dehydrogenase, transmembrane subunit"/>
    <property type="match status" value="1"/>
</dbReference>
<name>A0A938B043_UNCTE</name>
<protein>
    <submittedName>
        <fullName evidence="2">Succinate dehydrogenase cytochrome b subunit</fullName>
    </submittedName>
</protein>
<dbReference type="NCBIfam" id="TIGR02046">
    <property type="entry name" value="sdhC_b558_fam"/>
    <property type="match status" value="1"/>
</dbReference>
<evidence type="ECO:0000313" key="2">
    <source>
        <dbReference type="EMBL" id="MBM3223332.1"/>
    </source>
</evidence>
<sequence>MTMVSILKKALMALTGLCWFVYLVLHLLGNFALWAGPESYNAYAQALISNPLLIPAEIVLVVTLLVHVCTAWRVTNENNSARPQRYVMKAASSGSSTLASRTMWYGGVILFIFLVLHVWMFKYGDQSGVHGLWGLVVRSFKNPLIALLYVVAMVPLGFHLSHGFASALQSLGAVQSHWRPCLRTGGQLLGWAIAAGFIVLPLWALFIAKV</sequence>
<accession>A0A938B043</accession>
<dbReference type="Proteomes" id="UP000712673">
    <property type="component" value="Unassembled WGS sequence"/>
</dbReference>
<dbReference type="InterPro" id="IPR034804">
    <property type="entry name" value="SQR/QFR_C/D"/>
</dbReference>
<dbReference type="CDD" id="cd03498">
    <property type="entry name" value="SQR_TypeB_2_TM"/>
    <property type="match status" value="1"/>
</dbReference>
<keyword evidence="1" id="KW-0472">Membrane</keyword>
<keyword evidence="1" id="KW-0812">Transmembrane</keyword>
<reference evidence="2" key="1">
    <citation type="submission" date="2019-03" db="EMBL/GenBank/DDBJ databases">
        <title>Lake Tanganyika Metagenome-Assembled Genomes (MAGs).</title>
        <authorList>
            <person name="Tran P."/>
        </authorList>
    </citation>
    <scope>NUCLEOTIDE SEQUENCE</scope>
    <source>
        <strain evidence="2">K_DeepCast_65m_m2_066</strain>
    </source>
</reference>
<feature type="transmembrane region" description="Helical" evidence="1">
    <location>
        <begin position="53"/>
        <end position="75"/>
    </location>
</feature>
<evidence type="ECO:0000256" key="1">
    <source>
        <dbReference type="SAM" id="Phobius"/>
    </source>
</evidence>
<dbReference type="GO" id="GO:0016020">
    <property type="term" value="C:membrane"/>
    <property type="evidence" value="ECO:0007669"/>
    <property type="project" value="InterPro"/>
</dbReference>
<comment type="caution">
    <text evidence="2">The sequence shown here is derived from an EMBL/GenBank/DDBJ whole genome shotgun (WGS) entry which is preliminary data.</text>
</comment>
<feature type="transmembrane region" description="Helical" evidence="1">
    <location>
        <begin position="103"/>
        <end position="124"/>
    </location>
</feature>
<dbReference type="SUPFAM" id="SSF81343">
    <property type="entry name" value="Fumarate reductase respiratory complex transmembrane subunits"/>
    <property type="match status" value="1"/>
</dbReference>
<dbReference type="EMBL" id="VGLS01000128">
    <property type="protein sequence ID" value="MBM3223332.1"/>
    <property type="molecule type" value="Genomic_DNA"/>
</dbReference>
<feature type="transmembrane region" description="Helical" evidence="1">
    <location>
        <begin position="144"/>
        <end position="168"/>
    </location>
</feature>
<keyword evidence="1" id="KW-1133">Transmembrane helix</keyword>
<dbReference type="AlphaFoldDB" id="A0A938B043"/>
<dbReference type="InterPro" id="IPR011138">
    <property type="entry name" value="Cytochrome_b-558"/>
</dbReference>
<evidence type="ECO:0000313" key="3">
    <source>
        <dbReference type="Proteomes" id="UP000712673"/>
    </source>
</evidence>
<feature type="transmembrane region" description="Helical" evidence="1">
    <location>
        <begin position="188"/>
        <end position="208"/>
    </location>
</feature>
<feature type="transmembrane region" description="Helical" evidence="1">
    <location>
        <begin position="12"/>
        <end position="33"/>
    </location>
</feature>
<proteinExistence type="predicted"/>
<organism evidence="2 3">
    <name type="scientific">Tectimicrobiota bacterium</name>
    <dbReference type="NCBI Taxonomy" id="2528274"/>
    <lineage>
        <taxon>Bacteria</taxon>
        <taxon>Pseudomonadati</taxon>
        <taxon>Nitrospinota/Tectimicrobiota group</taxon>
        <taxon>Candidatus Tectimicrobiota</taxon>
    </lineage>
</organism>